<proteinExistence type="predicted"/>
<protein>
    <submittedName>
        <fullName evidence="2">Uncharacterized protein</fullName>
    </submittedName>
</protein>
<feature type="transmembrane region" description="Helical" evidence="1">
    <location>
        <begin position="210"/>
        <end position="230"/>
    </location>
</feature>
<dbReference type="EMBL" id="JAVRRT010000033">
    <property type="protein sequence ID" value="KAK5162819.1"/>
    <property type="molecule type" value="Genomic_DNA"/>
</dbReference>
<keyword evidence="1" id="KW-0472">Membrane</keyword>
<dbReference type="InterPro" id="IPR052413">
    <property type="entry name" value="SUR7_domain"/>
</dbReference>
<gene>
    <name evidence="2" type="ORF">LTR77_011145</name>
</gene>
<sequence>MLSLFAGSRIGFMEKFAVLTVNASSIDANAFLHHHVEKSDVAESKDTLEAGVGQPNLAQRIAVLPGLTEAVNSKDDAIDNAIQTGLHDLASALGLRDFYSVHLLNYCDGDFVPSPVPDETMSRKDISKDVIACSKMTTRGPFDLQSSMVQQSGDMSHHAIARLLSLYHIASLSLQVYQRIMIGLYCAAVGSLLLTIALTVANVLCCTFGIGGIAVFAGRWLSTVILLFAASMATCEAVQLSDAINSYGQSVGLIATIGGSFLTLAWTGWFALLSANVLQCFT</sequence>
<dbReference type="AlphaFoldDB" id="A0AAV9NTB9"/>
<evidence type="ECO:0000313" key="3">
    <source>
        <dbReference type="Proteomes" id="UP001337655"/>
    </source>
</evidence>
<evidence type="ECO:0000313" key="2">
    <source>
        <dbReference type="EMBL" id="KAK5162819.1"/>
    </source>
</evidence>
<dbReference type="GeneID" id="89932465"/>
<feature type="transmembrane region" description="Helical" evidence="1">
    <location>
        <begin position="251"/>
        <end position="272"/>
    </location>
</feature>
<reference evidence="2 3" key="1">
    <citation type="submission" date="2023-08" db="EMBL/GenBank/DDBJ databases">
        <title>Black Yeasts Isolated from many extreme environments.</title>
        <authorList>
            <person name="Coleine C."/>
            <person name="Stajich J.E."/>
            <person name="Selbmann L."/>
        </authorList>
    </citation>
    <scope>NUCLEOTIDE SEQUENCE [LARGE SCALE GENOMIC DNA]</scope>
    <source>
        <strain evidence="2 3">CCFEE 5935</strain>
    </source>
</reference>
<dbReference type="PANTHER" id="PTHR28019:SF7">
    <property type="entry name" value="SUR7 PROTEIN"/>
    <property type="match status" value="1"/>
</dbReference>
<dbReference type="Proteomes" id="UP001337655">
    <property type="component" value="Unassembled WGS sequence"/>
</dbReference>
<keyword evidence="1" id="KW-0812">Transmembrane</keyword>
<feature type="transmembrane region" description="Helical" evidence="1">
    <location>
        <begin position="182"/>
        <end position="204"/>
    </location>
</feature>
<dbReference type="PANTHER" id="PTHR28019">
    <property type="entry name" value="CELL MEMBRANE PROTEIN YLR413W-RELATED"/>
    <property type="match status" value="1"/>
</dbReference>
<organism evidence="2 3">
    <name type="scientific">Saxophila tyrrhenica</name>
    <dbReference type="NCBI Taxonomy" id="1690608"/>
    <lineage>
        <taxon>Eukaryota</taxon>
        <taxon>Fungi</taxon>
        <taxon>Dikarya</taxon>
        <taxon>Ascomycota</taxon>
        <taxon>Pezizomycotina</taxon>
        <taxon>Dothideomycetes</taxon>
        <taxon>Dothideomycetidae</taxon>
        <taxon>Mycosphaerellales</taxon>
        <taxon>Extremaceae</taxon>
        <taxon>Saxophila</taxon>
    </lineage>
</organism>
<name>A0AAV9NTB9_9PEZI</name>
<comment type="caution">
    <text evidence="2">The sequence shown here is derived from an EMBL/GenBank/DDBJ whole genome shotgun (WGS) entry which is preliminary data.</text>
</comment>
<dbReference type="GO" id="GO:0005886">
    <property type="term" value="C:plasma membrane"/>
    <property type="evidence" value="ECO:0007669"/>
    <property type="project" value="TreeGrafter"/>
</dbReference>
<keyword evidence="1" id="KW-1133">Transmembrane helix</keyword>
<evidence type="ECO:0000256" key="1">
    <source>
        <dbReference type="SAM" id="Phobius"/>
    </source>
</evidence>
<accession>A0AAV9NTB9</accession>
<dbReference type="GO" id="GO:0031505">
    <property type="term" value="P:fungal-type cell wall organization"/>
    <property type="evidence" value="ECO:0007669"/>
    <property type="project" value="TreeGrafter"/>
</dbReference>
<keyword evidence="3" id="KW-1185">Reference proteome</keyword>
<dbReference type="RefSeq" id="XP_064653447.1">
    <property type="nucleotide sequence ID" value="XM_064808357.1"/>
</dbReference>
<dbReference type="GO" id="GO:0051285">
    <property type="term" value="C:cell cortex of cell tip"/>
    <property type="evidence" value="ECO:0007669"/>
    <property type="project" value="TreeGrafter"/>
</dbReference>